<protein>
    <submittedName>
        <fullName evidence="1">Uncharacterized protein</fullName>
    </submittedName>
</protein>
<accession>A0ABP8UZ79</accession>
<proteinExistence type="predicted"/>
<gene>
    <name evidence="1" type="ORF">GCM10023116_06840</name>
</gene>
<sequence length="125" mass="14028">MKDIVASAVVDFARTMDVDNLELPDNGDAVCFAFDIAGQFFIEYDDQGLYLCLAREIAEYDAAEKAASAYQLCHYKNSRKYDTQMAIKDGNQMILLAFLAQEQVTGPEVEAVLQHLVQMHDRIQG</sequence>
<dbReference type="InterPro" id="IPR012673">
    <property type="entry name" value="T3SS_SynN"/>
</dbReference>
<organism evidence="1 2">
    <name type="scientific">Kistimonas scapharcae</name>
    <dbReference type="NCBI Taxonomy" id="1036133"/>
    <lineage>
        <taxon>Bacteria</taxon>
        <taxon>Pseudomonadati</taxon>
        <taxon>Pseudomonadota</taxon>
        <taxon>Gammaproteobacteria</taxon>
        <taxon>Oceanospirillales</taxon>
        <taxon>Endozoicomonadaceae</taxon>
        <taxon>Kistimonas</taxon>
    </lineage>
</organism>
<evidence type="ECO:0000313" key="2">
    <source>
        <dbReference type="Proteomes" id="UP001500604"/>
    </source>
</evidence>
<dbReference type="RefSeq" id="WP_345194058.1">
    <property type="nucleotide sequence ID" value="NZ_BAABFL010000074.1"/>
</dbReference>
<comment type="caution">
    <text evidence="1">The sequence shown here is derived from an EMBL/GenBank/DDBJ whole genome shotgun (WGS) entry which is preliminary data.</text>
</comment>
<dbReference type="EMBL" id="BAABFL010000074">
    <property type="protein sequence ID" value="GAA4648415.1"/>
    <property type="molecule type" value="Genomic_DNA"/>
</dbReference>
<dbReference type="Pfam" id="PF21665">
    <property type="entry name" value="Type_III_SycN"/>
    <property type="match status" value="1"/>
</dbReference>
<dbReference type="SUPFAM" id="SSF69635">
    <property type="entry name" value="Type III secretory system chaperone-like"/>
    <property type="match status" value="1"/>
</dbReference>
<dbReference type="Gene3D" id="3.30.1460.10">
    <property type="match status" value="1"/>
</dbReference>
<keyword evidence="2" id="KW-1185">Reference proteome</keyword>
<name>A0ABP8UZ79_9GAMM</name>
<reference evidence="2" key="1">
    <citation type="journal article" date="2019" name="Int. J. Syst. Evol. Microbiol.">
        <title>The Global Catalogue of Microorganisms (GCM) 10K type strain sequencing project: providing services to taxonomists for standard genome sequencing and annotation.</title>
        <authorList>
            <consortium name="The Broad Institute Genomics Platform"/>
            <consortium name="The Broad Institute Genome Sequencing Center for Infectious Disease"/>
            <person name="Wu L."/>
            <person name="Ma J."/>
        </authorList>
    </citation>
    <scope>NUCLEOTIDE SEQUENCE [LARGE SCALE GENOMIC DNA]</scope>
    <source>
        <strain evidence="2">JCM 17805</strain>
    </source>
</reference>
<dbReference type="Proteomes" id="UP001500604">
    <property type="component" value="Unassembled WGS sequence"/>
</dbReference>
<dbReference type="CDD" id="cd17031">
    <property type="entry name" value="T3SC_IA_SycN-like"/>
    <property type="match status" value="1"/>
</dbReference>
<evidence type="ECO:0000313" key="1">
    <source>
        <dbReference type="EMBL" id="GAA4648415.1"/>
    </source>
</evidence>